<reference evidence="1" key="1">
    <citation type="submission" date="2020-02" db="EMBL/GenBank/DDBJ databases">
        <authorList>
            <person name="Enbody D E."/>
            <person name="Pettersson E M."/>
        </authorList>
    </citation>
    <scope>NUCLEOTIDE SEQUENCE [LARGE SCALE GENOMIC DNA]</scope>
</reference>
<accession>A0A8U8B176</accession>
<dbReference type="AlphaFoldDB" id="A0A8U8B176"/>
<reference evidence="1" key="3">
    <citation type="submission" date="2025-09" db="UniProtKB">
        <authorList>
            <consortium name="Ensembl"/>
        </authorList>
    </citation>
    <scope>IDENTIFICATION</scope>
</reference>
<dbReference type="Proteomes" id="UP000694382">
    <property type="component" value="Chromosome 18"/>
</dbReference>
<reference evidence="1" key="2">
    <citation type="submission" date="2025-08" db="UniProtKB">
        <authorList>
            <consortium name="Ensembl"/>
        </authorList>
    </citation>
    <scope>IDENTIFICATION</scope>
</reference>
<protein>
    <submittedName>
        <fullName evidence="1">Uncharacterized protein</fullName>
    </submittedName>
</protein>
<sequence length="162" mass="18498">SYNKSQCTLLAQQCGCGSAVLSQGLCWGSLCKQLLPPGQGCWPQCCRPQCCWPQCCRPQCCWPQCWRLQCCWPQSWRPQCCRPQCCFCGPALSCRRASAAPQCLSEHTRAALWLSSRLVPQQNRGYLWLFIRCLISSSHWAHKDTDKWQLNQPQWVVLTTGN</sequence>
<evidence type="ECO:0000313" key="1">
    <source>
        <dbReference type="Ensembl" id="ENSCPVP00000027287.1"/>
    </source>
</evidence>
<proteinExistence type="predicted"/>
<name>A0A8U8B176_GEOPR</name>
<organism evidence="1 2">
    <name type="scientific">Geospiza parvula</name>
    <name type="common">Small tree-finch</name>
    <name type="synonym">Camarhynchus parvulus</name>
    <dbReference type="NCBI Taxonomy" id="87175"/>
    <lineage>
        <taxon>Eukaryota</taxon>
        <taxon>Metazoa</taxon>
        <taxon>Chordata</taxon>
        <taxon>Craniata</taxon>
        <taxon>Vertebrata</taxon>
        <taxon>Euteleostomi</taxon>
        <taxon>Archelosauria</taxon>
        <taxon>Archosauria</taxon>
        <taxon>Dinosauria</taxon>
        <taxon>Saurischia</taxon>
        <taxon>Theropoda</taxon>
        <taxon>Coelurosauria</taxon>
        <taxon>Aves</taxon>
        <taxon>Neognathae</taxon>
        <taxon>Neoaves</taxon>
        <taxon>Telluraves</taxon>
        <taxon>Australaves</taxon>
        <taxon>Passeriformes</taxon>
        <taxon>Thraupidae</taxon>
        <taxon>Camarhynchus</taxon>
    </lineage>
</organism>
<keyword evidence="2" id="KW-1185">Reference proteome</keyword>
<dbReference type="Ensembl" id="ENSCPVT00000025020.1">
    <property type="protein sequence ID" value="ENSCPVP00000027287.1"/>
    <property type="gene ID" value="ENSCPVG00000018432.1"/>
</dbReference>
<evidence type="ECO:0000313" key="2">
    <source>
        <dbReference type="Proteomes" id="UP000694382"/>
    </source>
</evidence>